<keyword evidence="2" id="KW-1185">Reference proteome</keyword>
<dbReference type="Proteomes" id="UP001626550">
    <property type="component" value="Unassembled WGS sequence"/>
</dbReference>
<dbReference type="EMBL" id="JBJKFK010000324">
    <property type="protein sequence ID" value="KAL3317821.1"/>
    <property type="molecule type" value="Genomic_DNA"/>
</dbReference>
<dbReference type="AlphaFoldDB" id="A0ABD2QE49"/>
<name>A0ABD2QE49_9PLAT</name>
<comment type="caution">
    <text evidence="1">The sequence shown here is derived from an EMBL/GenBank/DDBJ whole genome shotgun (WGS) entry which is preliminary data.</text>
</comment>
<gene>
    <name evidence="1" type="ORF">Ciccas_003513</name>
</gene>
<reference evidence="1 2" key="1">
    <citation type="submission" date="2024-11" db="EMBL/GenBank/DDBJ databases">
        <title>Adaptive evolution of stress response genes in parasites aligns with host niche diversity.</title>
        <authorList>
            <person name="Hahn C."/>
            <person name="Resl P."/>
        </authorList>
    </citation>
    <scope>NUCLEOTIDE SEQUENCE [LARGE SCALE GENOMIC DNA]</scope>
    <source>
        <strain evidence="1">EGGRZ-B1_66</strain>
        <tissue evidence="1">Body</tissue>
    </source>
</reference>
<protein>
    <recommendedName>
        <fullName evidence="3">Leptin receptor</fullName>
    </recommendedName>
</protein>
<evidence type="ECO:0000313" key="1">
    <source>
        <dbReference type="EMBL" id="KAL3317821.1"/>
    </source>
</evidence>
<sequence length="85" mass="9422">MEPCDLSQNLVCYYPETDLAFHGSISVRSSTHTFPKLVTQQPSPKVTGSCWNQLVFLDPHSIKESPPKDSSLIRSVPLQSVGYTV</sequence>
<accession>A0ABD2QE49</accession>
<proteinExistence type="predicted"/>
<evidence type="ECO:0000313" key="2">
    <source>
        <dbReference type="Proteomes" id="UP001626550"/>
    </source>
</evidence>
<organism evidence="1 2">
    <name type="scientific">Cichlidogyrus casuarinus</name>
    <dbReference type="NCBI Taxonomy" id="1844966"/>
    <lineage>
        <taxon>Eukaryota</taxon>
        <taxon>Metazoa</taxon>
        <taxon>Spiralia</taxon>
        <taxon>Lophotrochozoa</taxon>
        <taxon>Platyhelminthes</taxon>
        <taxon>Monogenea</taxon>
        <taxon>Monopisthocotylea</taxon>
        <taxon>Dactylogyridea</taxon>
        <taxon>Ancyrocephalidae</taxon>
        <taxon>Cichlidogyrus</taxon>
    </lineage>
</organism>
<evidence type="ECO:0008006" key="3">
    <source>
        <dbReference type="Google" id="ProtNLM"/>
    </source>
</evidence>